<gene>
    <name evidence="2" type="ORF">JOC86_000921</name>
</gene>
<keyword evidence="3" id="KW-1185">Reference proteome</keyword>
<keyword evidence="1" id="KW-0472">Membrane</keyword>
<proteinExistence type="predicted"/>
<dbReference type="EMBL" id="JAFBDZ010000001">
    <property type="protein sequence ID" value="MBM7584384.1"/>
    <property type="molecule type" value="Genomic_DNA"/>
</dbReference>
<dbReference type="Pfam" id="PF10864">
    <property type="entry name" value="DUF2663"/>
    <property type="match status" value="1"/>
</dbReference>
<keyword evidence="1" id="KW-0812">Transmembrane</keyword>
<dbReference type="Proteomes" id="UP001646157">
    <property type="component" value="Unassembled WGS sequence"/>
</dbReference>
<dbReference type="RefSeq" id="WP_205168546.1">
    <property type="nucleotide sequence ID" value="NZ_JAFBDZ010000001.1"/>
</dbReference>
<evidence type="ECO:0000313" key="3">
    <source>
        <dbReference type="Proteomes" id="UP001646157"/>
    </source>
</evidence>
<sequence length="151" mass="18095">MNSKIIMLESWTDQATKQMLHNLIGRKQKFDSFKKKHLILLWTSVFISFLFMYYLSKVLFNPYSFSFEALVSAFVSSSLFINLSLLCIGLFGATKVLYTKKEKAEKEYHELRCEIIDRSKDLWKDEAWKKRHKVYELMKSEWDINLYHESK</sequence>
<protein>
    <recommendedName>
        <fullName evidence="4">DUF2663 family protein</fullName>
    </recommendedName>
</protein>
<evidence type="ECO:0000256" key="1">
    <source>
        <dbReference type="SAM" id="Phobius"/>
    </source>
</evidence>
<feature type="transmembrane region" description="Helical" evidence="1">
    <location>
        <begin position="37"/>
        <end position="55"/>
    </location>
</feature>
<name>A0ABS2N944_9BACI</name>
<feature type="transmembrane region" description="Helical" evidence="1">
    <location>
        <begin position="67"/>
        <end position="93"/>
    </location>
</feature>
<accession>A0ABS2N944</accession>
<comment type="caution">
    <text evidence="2">The sequence shown here is derived from an EMBL/GenBank/DDBJ whole genome shotgun (WGS) entry which is preliminary data.</text>
</comment>
<organism evidence="2 3">
    <name type="scientific">Rossellomorea pakistanensis</name>
    <dbReference type="NCBI Taxonomy" id="992288"/>
    <lineage>
        <taxon>Bacteria</taxon>
        <taxon>Bacillati</taxon>
        <taxon>Bacillota</taxon>
        <taxon>Bacilli</taxon>
        <taxon>Bacillales</taxon>
        <taxon>Bacillaceae</taxon>
        <taxon>Rossellomorea</taxon>
    </lineage>
</organism>
<keyword evidence="1" id="KW-1133">Transmembrane helix</keyword>
<evidence type="ECO:0000313" key="2">
    <source>
        <dbReference type="EMBL" id="MBM7584384.1"/>
    </source>
</evidence>
<dbReference type="InterPro" id="IPR020210">
    <property type="entry name" value="Uncharacterised_YpbF_TM"/>
</dbReference>
<evidence type="ECO:0008006" key="4">
    <source>
        <dbReference type="Google" id="ProtNLM"/>
    </source>
</evidence>
<reference evidence="2 3" key="1">
    <citation type="submission" date="2021-01" db="EMBL/GenBank/DDBJ databases">
        <title>Genomic Encyclopedia of Type Strains, Phase IV (KMG-IV): sequencing the most valuable type-strain genomes for metagenomic binning, comparative biology and taxonomic classification.</title>
        <authorList>
            <person name="Goeker M."/>
        </authorList>
    </citation>
    <scope>NUCLEOTIDE SEQUENCE [LARGE SCALE GENOMIC DNA]</scope>
    <source>
        <strain evidence="2 3">DSM 24834</strain>
    </source>
</reference>